<reference evidence="3" key="1">
    <citation type="submission" date="2022-01" db="EMBL/GenBank/DDBJ databases">
        <authorList>
            <person name="King R."/>
        </authorList>
    </citation>
    <scope>NUCLEOTIDE SEQUENCE</scope>
</reference>
<evidence type="ECO:0000313" key="4">
    <source>
        <dbReference type="Proteomes" id="UP001153712"/>
    </source>
</evidence>
<accession>A0A9P0DRY3</accession>
<feature type="non-terminal residue" evidence="3">
    <location>
        <position position="212"/>
    </location>
</feature>
<keyword evidence="1" id="KW-0812">Transmembrane</keyword>
<keyword evidence="1" id="KW-1133">Transmembrane helix</keyword>
<protein>
    <submittedName>
        <fullName evidence="3">Uncharacterized protein</fullName>
    </submittedName>
</protein>
<feature type="chain" id="PRO_5040388398" evidence="2">
    <location>
        <begin position="19"/>
        <end position="212"/>
    </location>
</feature>
<dbReference type="OrthoDB" id="6663142at2759"/>
<keyword evidence="2" id="KW-0732">Signal</keyword>
<evidence type="ECO:0000256" key="1">
    <source>
        <dbReference type="SAM" id="Phobius"/>
    </source>
</evidence>
<keyword evidence="4" id="KW-1185">Reference proteome</keyword>
<organism evidence="3 4">
    <name type="scientific">Phyllotreta striolata</name>
    <name type="common">Striped flea beetle</name>
    <name type="synonym">Crioceris striolata</name>
    <dbReference type="NCBI Taxonomy" id="444603"/>
    <lineage>
        <taxon>Eukaryota</taxon>
        <taxon>Metazoa</taxon>
        <taxon>Ecdysozoa</taxon>
        <taxon>Arthropoda</taxon>
        <taxon>Hexapoda</taxon>
        <taxon>Insecta</taxon>
        <taxon>Pterygota</taxon>
        <taxon>Neoptera</taxon>
        <taxon>Endopterygota</taxon>
        <taxon>Coleoptera</taxon>
        <taxon>Polyphaga</taxon>
        <taxon>Cucujiformia</taxon>
        <taxon>Chrysomeloidea</taxon>
        <taxon>Chrysomelidae</taxon>
        <taxon>Galerucinae</taxon>
        <taxon>Alticini</taxon>
        <taxon>Phyllotreta</taxon>
    </lineage>
</organism>
<evidence type="ECO:0000256" key="2">
    <source>
        <dbReference type="SAM" id="SignalP"/>
    </source>
</evidence>
<gene>
    <name evidence="3" type="ORF">PHYEVI_LOCUS9123</name>
</gene>
<evidence type="ECO:0000313" key="3">
    <source>
        <dbReference type="EMBL" id="CAH1185968.1"/>
    </source>
</evidence>
<keyword evidence="1" id="KW-0472">Membrane</keyword>
<dbReference type="AlphaFoldDB" id="A0A9P0DRY3"/>
<dbReference type="Proteomes" id="UP001153712">
    <property type="component" value="Chromosome 6"/>
</dbReference>
<sequence length="212" mass="24794">MKLLVIFSVVFLIPLVFAAKTKRECVCFEEFEPEEEDGEALCRGVKHYRIFECGEEKPPRCECHKNGKSFIMDIGETNCPGTGDHLNCLPTNVWIQYYRRHPSRRRKLLLIFSVVFVIPLVFAAKTRKECVCFEEFEPEEENGQPLCRGVKNFRIFECGEEKPPRCECHKNGRTTIMDIGETTCAGKGDHINCTPTNVWNEYYRKHPFRRRY</sequence>
<feature type="signal peptide" evidence="2">
    <location>
        <begin position="1"/>
        <end position="18"/>
    </location>
</feature>
<proteinExistence type="predicted"/>
<name>A0A9P0DRY3_PHYSR</name>
<feature type="transmembrane region" description="Helical" evidence="1">
    <location>
        <begin position="108"/>
        <end position="124"/>
    </location>
</feature>
<dbReference type="EMBL" id="OU900099">
    <property type="protein sequence ID" value="CAH1185968.1"/>
    <property type="molecule type" value="Genomic_DNA"/>
</dbReference>